<dbReference type="OrthoDB" id="9758603at2"/>
<comment type="subcellular location">
    <subcellularLocation>
        <location evidence="2">Secreted</location>
    </subcellularLocation>
</comment>
<dbReference type="CDD" id="cd00063">
    <property type="entry name" value="FN3"/>
    <property type="match status" value="1"/>
</dbReference>
<evidence type="ECO:0000256" key="8">
    <source>
        <dbReference type="SAM" id="SignalP"/>
    </source>
</evidence>
<dbReference type="InterPro" id="IPR036116">
    <property type="entry name" value="FN3_sf"/>
</dbReference>
<dbReference type="InterPro" id="IPR001547">
    <property type="entry name" value="Glyco_hydro_5"/>
</dbReference>
<evidence type="ECO:0000256" key="2">
    <source>
        <dbReference type="ARBA" id="ARBA00004613"/>
    </source>
</evidence>
<feature type="signal peptide" evidence="8">
    <location>
        <begin position="1"/>
        <end position="24"/>
    </location>
</feature>
<dbReference type="PANTHER" id="PTHR31451">
    <property type="match status" value="1"/>
</dbReference>
<feature type="domain" description="Fibronectin type-III" evidence="9">
    <location>
        <begin position="398"/>
        <end position="495"/>
    </location>
</feature>
<dbReference type="RefSeq" id="WP_069962006.1">
    <property type="nucleotide sequence ID" value="NZ_CP016094.1"/>
</dbReference>
<protein>
    <recommendedName>
        <fullName evidence="3">mannan endo-1,4-beta-mannosidase</fullName>
        <ecNumber evidence="3">3.2.1.78</ecNumber>
    </recommendedName>
</protein>
<dbReference type="EMBL" id="CP016094">
    <property type="protein sequence ID" value="AOS44787.1"/>
    <property type="molecule type" value="Genomic_DNA"/>
</dbReference>
<accession>A0A1D8AV61</accession>
<dbReference type="PROSITE" id="PS50853">
    <property type="entry name" value="FN3"/>
    <property type="match status" value="1"/>
</dbReference>
<organism evidence="10 11">
    <name type="scientific">Lacunisphaera limnophila</name>
    <dbReference type="NCBI Taxonomy" id="1838286"/>
    <lineage>
        <taxon>Bacteria</taxon>
        <taxon>Pseudomonadati</taxon>
        <taxon>Verrucomicrobiota</taxon>
        <taxon>Opitutia</taxon>
        <taxon>Opitutales</taxon>
        <taxon>Opitutaceae</taxon>
        <taxon>Lacunisphaera</taxon>
    </lineage>
</organism>
<evidence type="ECO:0000313" key="11">
    <source>
        <dbReference type="Proteomes" id="UP000095228"/>
    </source>
</evidence>
<evidence type="ECO:0000313" key="10">
    <source>
        <dbReference type="EMBL" id="AOS44787.1"/>
    </source>
</evidence>
<dbReference type="InterPro" id="IPR045053">
    <property type="entry name" value="MAN-like"/>
</dbReference>
<evidence type="ECO:0000256" key="6">
    <source>
        <dbReference type="ARBA" id="ARBA00022801"/>
    </source>
</evidence>
<dbReference type="EC" id="3.2.1.78" evidence="3"/>
<evidence type="ECO:0000256" key="3">
    <source>
        <dbReference type="ARBA" id="ARBA00012706"/>
    </source>
</evidence>
<dbReference type="Proteomes" id="UP000095228">
    <property type="component" value="Chromosome"/>
</dbReference>
<name>A0A1D8AV61_9BACT</name>
<evidence type="ECO:0000256" key="5">
    <source>
        <dbReference type="ARBA" id="ARBA00022729"/>
    </source>
</evidence>
<sequence length="631" mass="69986">MSPPTTTSRLVLLALTLCLTALTAAPALPPPEPLDHFITRKGDRLYDGDREYRFVSVNMPDVLQIITNYRFDGETPELRLRVPDEFEQRDAIRTVRQMGGRTLRTFMITARQGPHPAVMFDVAQNPVVANESALLALDRLLQISREEGVRLLIPLIAYRSALRGDPDTYGPDFWVTGSEANLKFKNMIAQVLGRTNPLTGIPYRDDPTIFGWQTGNELVIGTDPVRRRWLHDIAAYIKKLAPNHLHIDGRNKPNDVYDLYDEFADSPHIDAVSYHTYVNLPQADSPAGTLRLIRNQLRGRMPVIVTEVAMYTPPKALRELLEEIIAGGTVGVQWWGIRFHNRDGGFYKHSDRGSKYEDLNWPGFAEPPGGLPEVSRERELLGILRDYAARITGTTAPAPAAPEAPVLLPASDPGHLSWQGSAGASAYEIQRAPAVGGPWTSLTRDFGDHLAPYTPLFCDTTAAPGGTYYYRVLARNNGGVSAPSNLIGPLQPDRHWLVDDLFDETAWDASSTNLQITKAYAHDAYLEDIAIIHRRDPAQSGRLVYRLPGPVRSFTLTAFDSETPPRFFLTDPQGARTEVTPQVTAYQQGKRARYSTDLPANHAALLEIELPAGAAPMLALGRVELSWIPTP</sequence>
<evidence type="ECO:0000259" key="9">
    <source>
        <dbReference type="PROSITE" id="PS50853"/>
    </source>
</evidence>
<reference evidence="10 11" key="1">
    <citation type="submission" date="2016-06" db="EMBL/GenBank/DDBJ databases">
        <title>Three novel species with peptidoglycan cell walls form the new genus Lacunisphaera gen. nov. in the family Opitutaceae of the verrucomicrobial subdivision 4.</title>
        <authorList>
            <person name="Rast P."/>
            <person name="Gloeckner I."/>
            <person name="Jogler M."/>
            <person name="Boedeker C."/>
            <person name="Jeske O."/>
            <person name="Wiegand S."/>
            <person name="Reinhardt R."/>
            <person name="Schumann P."/>
            <person name="Rohde M."/>
            <person name="Spring S."/>
            <person name="Gloeckner F.O."/>
            <person name="Jogler C."/>
        </authorList>
    </citation>
    <scope>NUCLEOTIDE SEQUENCE [LARGE SCALE GENOMIC DNA]</scope>
    <source>
        <strain evidence="10 11">IG16b</strain>
    </source>
</reference>
<dbReference type="Pfam" id="PF26410">
    <property type="entry name" value="GH5_mannosidase"/>
    <property type="match status" value="1"/>
</dbReference>
<dbReference type="GO" id="GO:0005576">
    <property type="term" value="C:extracellular region"/>
    <property type="evidence" value="ECO:0007669"/>
    <property type="project" value="UniProtKB-SubCell"/>
</dbReference>
<dbReference type="PANTHER" id="PTHR31451:SF39">
    <property type="entry name" value="MANNAN ENDO-1,4-BETA-MANNOSIDASE 1"/>
    <property type="match status" value="1"/>
</dbReference>
<gene>
    <name evidence="10" type="ORF">Verru16b_01856</name>
</gene>
<dbReference type="InterPro" id="IPR017853">
    <property type="entry name" value="GH"/>
</dbReference>
<keyword evidence="6" id="KW-0378">Hydrolase</keyword>
<evidence type="ECO:0000256" key="4">
    <source>
        <dbReference type="ARBA" id="ARBA00022525"/>
    </source>
</evidence>
<dbReference type="InterPro" id="IPR013783">
    <property type="entry name" value="Ig-like_fold"/>
</dbReference>
<feature type="chain" id="PRO_5009105248" description="mannan endo-1,4-beta-mannosidase" evidence="8">
    <location>
        <begin position="25"/>
        <end position="631"/>
    </location>
</feature>
<dbReference type="STRING" id="1838286.Verru16b_01856"/>
<evidence type="ECO:0000256" key="7">
    <source>
        <dbReference type="ARBA" id="ARBA00023295"/>
    </source>
</evidence>
<keyword evidence="11" id="KW-1185">Reference proteome</keyword>
<proteinExistence type="predicted"/>
<dbReference type="KEGG" id="obg:Verru16b_01856"/>
<comment type="catalytic activity">
    <reaction evidence="1">
        <text>Random hydrolysis of (1-&gt;4)-beta-D-mannosidic linkages in mannans, galactomannans and glucomannans.</text>
        <dbReference type="EC" id="3.2.1.78"/>
    </reaction>
</comment>
<dbReference type="SUPFAM" id="SSF51445">
    <property type="entry name" value="(Trans)glycosidases"/>
    <property type="match status" value="1"/>
</dbReference>
<dbReference type="SUPFAM" id="SSF49265">
    <property type="entry name" value="Fibronectin type III"/>
    <property type="match status" value="1"/>
</dbReference>
<dbReference type="Gene3D" id="2.60.40.10">
    <property type="entry name" value="Immunoglobulins"/>
    <property type="match status" value="1"/>
</dbReference>
<dbReference type="AlphaFoldDB" id="A0A1D8AV61"/>
<dbReference type="InterPro" id="IPR003961">
    <property type="entry name" value="FN3_dom"/>
</dbReference>
<keyword evidence="7" id="KW-0326">Glycosidase</keyword>
<dbReference type="Gene3D" id="3.20.20.80">
    <property type="entry name" value="Glycosidases"/>
    <property type="match status" value="1"/>
</dbReference>
<keyword evidence="4" id="KW-0964">Secreted</keyword>
<keyword evidence="5 8" id="KW-0732">Signal</keyword>
<evidence type="ECO:0000256" key="1">
    <source>
        <dbReference type="ARBA" id="ARBA00001678"/>
    </source>
</evidence>
<dbReference type="GO" id="GO:0016985">
    <property type="term" value="F:mannan endo-1,4-beta-mannosidase activity"/>
    <property type="evidence" value="ECO:0007669"/>
    <property type="project" value="TreeGrafter"/>
</dbReference>